<dbReference type="OrthoDB" id="2507336at2759"/>
<keyword evidence="3" id="KW-1185">Reference proteome</keyword>
<dbReference type="EMBL" id="KN838873">
    <property type="protein sequence ID" value="KIJ92964.1"/>
    <property type="molecule type" value="Genomic_DNA"/>
</dbReference>
<dbReference type="Proteomes" id="UP000054477">
    <property type="component" value="Unassembled WGS sequence"/>
</dbReference>
<accession>A0A0C9WIH7</accession>
<reference evidence="2 3" key="1">
    <citation type="submission" date="2014-04" db="EMBL/GenBank/DDBJ databases">
        <authorList>
            <consortium name="DOE Joint Genome Institute"/>
            <person name="Kuo A."/>
            <person name="Kohler A."/>
            <person name="Nagy L.G."/>
            <person name="Floudas D."/>
            <person name="Copeland A."/>
            <person name="Barry K.W."/>
            <person name="Cichocki N."/>
            <person name="Veneault-Fourrey C."/>
            <person name="LaButti K."/>
            <person name="Lindquist E.A."/>
            <person name="Lipzen A."/>
            <person name="Lundell T."/>
            <person name="Morin E."/>
            <person name="Murat C."/>
            <person name="Sun H."/>
            <person name="Tunlid A."/>
            <person name="Henrissat B."/>
            <person name="Grigoriev I.V."/>
            <person name="Hibbett D.S."/>
            <person name="Martin F."/>
            <person name="Nordberg H.P."/>
            <person name="Cantor M.N."/>
            <person name="Hua S.X."/>
        </authorList>
    </citation>
    <scope>NUCLEOTIDE SEQUENCE [LARGE SCALE GENOMIC DNA]</scope>
    <source>
        <strain evidence="2 3">LaAM-08-1</strain>
    </source>
</reference>
<name>A0A0C9WIH7_9AGAR</name>
<organism evidence="2 3">
    <name type="scientific">Laccaria amethystina LaAM-08-1</name>
    <dbReference type="NCBI Taxonomy" id="1095629"/>
    <lineage>
        <taxon>Eukaryota</taxon>
        <taxon>Fungi</taxon>
        <taxon>Dikarya</taxon>
        <taxon>Basidiomycota</taxon>
        <taxon>Agaricomycotina</taxon>
        <taxon>Agaricomycetes</taxon>
        <taxon>Agaricomycetidae</taxon>
        <taxon>Agaricales</taxon>
        <taxon>Agaricineae</taxon>
        <taxon>Hydnangiaceae</taxon>
        <taxon>Laccaria</taxon>
    </lineage>
</organism>
<dbReference type="STRING" id="1095629.A0A0C9WIH7"/>
<evidence type="ECO:0000313" key="3">
    <source>
        <dbReference type="Proteomes" id="UP000054477"/>
    </source>
</evidence>
<feature type="region of interest" description="Disordered" evidence="1">
    <location>
        <begin position="66"/>
        <end position="128"/>
    </location>
</feature>
<feature type="compositionally biased region" description="Polar residues" evidence="1">
    <location>
        <begin position="246"/>
        <end position="257"/>
    </location>
</feature>
<proteinExistence type="predicted"/>
<sequence>MTILRENRLAQFATIDQQRELMRYMQGLNGWLEQDAHDRHSELRRVLARLDELRDDLRGMLAPIQVVRTTRPSTSIGRPPDRHHQPQPFRPRRFSEPQTPTSDHFGGPQTHQPRHVTELPPGFQPFPTQPVIPPIIPAEHHTPTPSFTPVIPQIPFIPAEHHTSTSSFTPFIPQISVAPAEHRTPTPPFTPVIPQMPHQRSPFNIYRQPDVPVIPTDSFHPPSRMRSVSPQQHEEEPPIPFIPPSLTGSQSAGSLRQYSMLMRGPTSTPGYE</sequence>
<evidence type="ECO:0000256" key="1">
    <source>
        <dbReference type="SAM" id="MobiDB-lite"/>
    </source>
</evidence>
<reference evidence="3" key="2">
    <citation type="submission" date="2015-01" db="EMBL/GenBank/DDBJ databases">
        <title>Evolutionary Origins and Diversification of the Mycorrhizal Mutualists.</title>
        <authorList>
            <consortium name="DOE Joint Genome Institute"/>
            <consortium name="Mycorrhizal Genomics Consortium"/>
            <person name="Kohler A."/>
            <person name="Kuo A."/>
            <person name="Nagy L.G."/>
            <person name="Floudas D."/>
            <person name="Copeland A."/>
            <person name="Barry K.W."/>
            <person name="Cichocki N."/>
            <person name="Veneault-Fourrey C."/>
            <person name="LaButti K."/>
            <person name="Lindquist E.A."/>
            <person name="Lipzen A."/>
            <person name="Lundell T."/>
            <person name="Morin E."/>
            <person name="Murat C."/>
            <person name="Riley R."/>
            <person name="Ohm R."/>
            <person name="Sun H."/>
            <person name="Tunlid A."/>
            <person name="Henrissat B."/>
            <person name="Grigoriev I.V."/>
            <person name="Hibbett D.S."/>
            <person name="Martin F."/>
        </authorList>
    </citation>
    <scope>NUCLEOTIDE SEQUENCE [LARGE SCALE GENOMIC DNA]</scope>
    <source>
        <strain evidence="3">LaAM-08-1</strain>
    </source>
</reference>
<evidence type="ECO:0000313" key="2">
    <source>
        <dbReference type="EMBL" id="KIJ92964.1"/>
    </source>
</evidence>
<dbReference type="AlphaFoldDB" id="A0A0C9WIH7"/>
<protein>
    <submittedName>
        <fullName evidence="2">Uncharacterized protein</fullName>
    </submittedName>
</protein>
<gene>
    <name evidence="2" type="ORF">K443DRAFT_414670</name>
</gene>
<feature type="compositionally biased region" description="Polar residues" evidence="1">
    <location>
        <begin position="67"/>
        <end position="76"/>
    </location>
</feature>
<dbReference type="HOGENOM" id="CLU_1023310_0_0_1"/>
<feature type="region of interest" description="Disordered" evidence="1">
    <location>
        <begin position="218"/>
        <end position="272"/>
    </location>
</feature>